<dbReference type="Gene3D" id="1.20.1260.60">
    <property type="entry name" value="Vacuolar protein sorting-associated protein Ist1"/>
    <property type="match status" value="1"/>
</dbReference>
<dbReference type="Proteomes" id="UP001465976">
    <property type="component" value="Unassembled WGS sequence"/>
</dbReference>
<feature type="compositionally biased region" description="Acidic residues" evidence="2">
    <location>
        <begin position="640"/>
        <end position="654"/>
    </location>
</feature>
<dbReference type="EMBL" id="JBAHYK010000522">
    <property type="protein sequence ID" value="KAL0573269.1"/>
    <property type="molecule type" value="Genomic_DNA"/>
</dbReference>
<feature type="compositionally biased region" description="Acidic residues" evidence="2">
    <location>
        <begin position="1201"/>
        <end position="1210"/>
    </location>
</feature>
<feature type="compositionally biased region" description="Polar residues" evidence="2">
    <location>
        <begin position="627"/>
        <end position="639"/>
    </location>
</feature>
<feature type="compositionally biased region" description="Polar residues" evidence="2">
    <location>
        <begin position="1029"/>
        <end position="1039"/>
    </location>
</feature>
<keyword evidence="5" id="KW-1185">Reference proteome</keyword>
<sequence>MAEVWDLTSVKGLLRTTSQRLGQLQDRNDAKGIATRREIAALLQQGNVGPARMKALVVMREDAFGDLLEMLEMHVGIILEHISEIAQSSGHNQAVLEAASSIIYSAPQVECKELQDVRDLLVRQMGIEFSKAAAENRDKHVSTRIIRALSTEPATAIQVDEFLVKVAKSFNIEWFPDPQGQDIQKPLSDILDPNTIPVVDIAALRRLCSRGIPEELSWLRPKVWKLYFGILPLMKTSWHREMNQQRSSYYELVRRLLEPYSSLSTPTSPLHPLDTSLIQAAQQLSSIPSNLFYGLETVSKSSSLCPVDDAAPSEVKLLCAKNLDIRLKAIQDEKSPATVIRNIPEIRFENETTQTSVPDASSILEGVHEKHFSALLRILYLHTSINPANRSPNVPILLAPVYSVLNQEIDGEDSAHVEADTFWLFEALIAEFSELEDEDGGRIWMKKFSDRLAWADHDLWDNMAARGLDPVQPHYSYGWLGPLLAATIPYTSLVMVWDTIFSCQSREKEDNARLDMLLDVCTSMLVRSKGAILRLGKSQQKAQTLWGQDIEVLPPPSPIRPWEVGNAFSEAMKFLQNYQVDGAGGIDRILQLAVDFKQRREEETRAAKEAALPLGARLRVTMWKGFTNQLSSPERSPTASDEEEEDEGEEGESTDDGRPVHVHKQESLAPGLTSKLANTVWRGITNQSSMEAPPTPITPATPAIPRTPPSHSIGLPANATSPPSSPTPAASSLLWGVAEKFKDSDAAAAFAKASSNWRAKALMGSWGKRNDESPPVQNPIPMPIHSQPASPMAGFNPGEIRRGSLPDIDHHDDYSPPPRPQHFRPPRDTVIFPKGVNYAPSSPELSPKSDSGIMEKTKSLQASLAALTRSQSEAPEPPAKPKAGPRPLLLSSSSLMTSGRERPLSRSENSTPIPRQATTEWTRVMATRQASHRDSQSSISSLSPSDALARNGRSGWDSDGSATSRKVPLNRQSVSPMAPHFRTASIARSIGTLSDRGQQSPSSQAAPSPVGWSQFDLPDSPPIPHTPIGSPTTRNNVVTINDPEESSDSIVPSMIVNTPQDKKLARLQIPSSLQSETTSESSTPETPSKNTRVRSKRYQSRPTNLRLQDPGRRSPSTLTVESPQEQEAITTPRAAQSQFDEVVSSPSPTSPKSRSRKTSADDSQPLRKLSTEGDQPRPRKISTGSRTRKISSSRKARDSAAEEGDDEGYDDLLSAYESEEGATSVLR</sequence>
<dbReference type="Gene3D" id="1.10.472.80">
    <property type="entry name" value="Ypt/Rab-GAP domain of gyp1p, domain 3"/>
    <property type="match status" value="1"/>
</dbReference>
<evidence type="ECO:0000256" key="1">
    <source>
        <dbReference type="ARBA" id="ARBA00005536"/>
    </source>
</evidence>
<feature type="compositionally biased region" description="Polar residues" evidence="2">
    <location>
        <begin position="960"/>
        <end position="975"/>
    </location>
</feature>
<gene>
    <name evidence="4" type="ORF">V5O48_008676</name>
</gene>
<feature type="compositionally biased region" description="Basic and acidic residues" evidence="2">
    <location>
        <begin position="799"/>
        <end position="814"/>
    </location>
</feature>
<evidence type="ECO:0000313" key="5">
    <source>
        <dbReference type="Proteomes" id="UP001465976"/>
    </source>
</evidence>
<dbReference type="PANTHER" id="PTHR12161">
    <property type="entry name" value="IST1 FAMILY MEMBER"/>
    <property type="match status" value="1"/>
</dbReference>
<dbReference type="SUPFAM" id="SSF47923">
    <property type="entry name" value="Ypt/Rab-GAP domain of gyp1p"/>
    <property type="match status" value="2"/>
</dbReference>
<dbReference type="Pfam" id="PF03398">
    <property type="entry name" value="Ist1"/>
    <property type="match status" value="1"/>
</dbReference>
<dbReference type="InterPro" id="IPR005061">
    <property type="entry name" value="Ist1"/>
</dbReference>
<comment type="caution">
    <text evidence="4">The sequence shown here is derived from an EMBL/GenBank/DDBJ whole genome shotgun (WGS) entry which is preliminary data.</text>
</comment>
<feature type="compositionally biased region" description="Low complexity" evidence="2">
    <location>
        <begin position="881"/>
        <end position="895"/>
    </location>
</feature>
<feature type="region of interest" description="Disordered" evidence="2">
    <location>
        <begin position="627"/>
        <end position="730"/>
    </location>
</feature>
<feature type="compositionally biased region" description="Polar residues" evidence="2">
    <location>
        <begin position="1114"/>
        <end position="1139"/>
    </location>
</feature>
<dbReference type="InterPro" id="IPR042277">
    <property type="entry name" value="IST1-like"/>
</dbReference>
<evidence type="ECO:0000256" key="2">
    <source>
        <dbReference type="SAM" id="MobiDB-lite"/>
    </source>
</evidence>
<comment type="similarity">
    <text evidence="1">Belongs to the IST1 family.</text>
</comment>
<evidence type="ECO:0000259" key="3">
    <source>
        <dbReference type="PROSITE" id="PS50086"/>
    </source>
</evidence>
<feature type="compositionally biased region" description="Low complexity" evidence="2">
    <location>
        <begin position="998"/>
        <end position="1009"/>
    </location>
</feature>
<feature type="domain" description="Rab-GAP TBC" evidence="3">
    <location>
        <begin position="214"/>
        <end position="504"/>
    </location>
</feature>
<evidence type="ECO:0000313" key="4">
    <source>
        <dbReference type="EMBL" id="KAL0573269.1"/>
    </source>
</evidence>
<dbReference type="PROSITE" id="PS50086">
    <property type="entry name" value="TBC_RABGAP"/>
    <property type="match status" value="1"/>
</dbReference>
<name>A0ABR3FDB8_9AGAR</name>
<protein>
    <recommendedName>
        <fullName evidence="3">Rab-GAP TBC domain-containing protein</fullName>
    </recommendedName>
</protein>
<feature type="compositionally biased region" description="Low complexity" evidence="2">
    <location>
        <begin position="936"/>
        <end position="945"/>
    </location>
</feature>
<feature type="compositionally biased region" description="Low complexity" evidence="2">
    <location>
        <begin position="716"/>
        <end position="730"/>
    </location>
</feature>
<reference evidence="4 5" key="1">
    <citation type="submission" date="2024-02" db="EMBL/GenBank/DDBJ databases">
        <title>A draft genome for the cacao thread blight pathogen Marasmius crinis-equi.</title>
        <authorList>
            <person name="Cohen S.P."/>
            <person name="Baruah I.K."/>
            <person name="Amoako-Attah I."/>
            <person name="Bukari Y."/>
            <person name="Meinhardt L.W."/>
            <person name="Bailey B.A."/>
        </authorList>
    </citation>
    <scope>NUCLEOTIDE SEQUENCE [LARGE SCALE GENOMIC DNA]</scope>
    <source>
        <strain evidence="4 5">GH-76</strain>
    </source>
</reference>
<dbReference type="PANTHER" id="PTHR12161:SF5">
    <property type="entry name" value="IST1 HOMOLOG"/>
    <property type="match status" value="1"/>
</dbReference>
<feature type="compositionally biased region" description="Low complexity" evidence="2">
    <location>
        <begin position="1070"/>
        <end position="1088"/>
    </location>
</feature>
<feature type="compositionally biased region" description="Polar residues" evidence="2">
    <location>
        <begin position="906"/>
        <end position="921"/>
    </location>
</feature>
<organism evidence="4 5">
    <name type="scientific">Marasmius crinis-equi</name>
    <dbReference type="NCBI Taxonomy" id="585013"/>
    <lineage>
        <taxon>Eukaryota</taxon>
        <taxon>Fungi</taxon>
        <taxon>Dikarya</taxon>
        <taxon>Basidiomycota</taxon>
        <taxon>Agaricomycotina</taxon>
        <taxon>Agaricomycetes</taxon>
        <taxon>Agaricomycetidae</taxon>
        <taxon>Agaricales</taxon>
        <taxon>Marasmiineae</taxon>
        <taxon>Marasmiaceae</taxon>
        <taxon>Marasmius</taxon>
    </lineage>
</organism>
<feature type="compositionally biased region" description="Basic and acidic residues" evidence="2">
    <location>
        <begin position="655"/>
        <end position="666"/>
    </location>
</feature>
<dbReference type="InterPro" id="IPR035969">
    <property type="entry name" value="Rab-GAP_TBC_sf"/>
</dbReference>
<feature type="region of interest" description="Disordered" evidence="2">
    <location>
        <begin position="764"/>
        <end position="1227"/>
    </location>
</feature>
<dbReference type="InterPro" id="IPR000195">
    <property type="entry name" value="Rab-GAP-TBC_dom"/>
</dbReference>
<proteinExistence type="inferred from homology"/>
<accession>A0ABR3FDB8</accession>